<evidence type="ECO:0000313" key="3">
    <source>
        <dbReference type="Proteomes" id="UP001153954"/>
    </source>
</evidence>
<organism evidence="2 3">
    <name type="scientific">Euphydryas editha</name>
    <name type="common">Edith's checkerspot</name>
    <dbReference type="NCBI Taxonomy" id="104508"/>
    <lineage>
        <taxon>Eukaryota</taxon>
        <taxon>Metazoa</taxon>
        <taxon>Ecdysozoa</taxon>
        <taxon>Arthropoda</taxon>
        <taxon>Hexapoda</taxon>
        <taxon>Insecta</taxon>
        <taxon>Pterygota</taxon>
        <taxon>Neoptera</taxon>
        <taxon>Endopterygota</taxon>
        <taxon>Lepidoptera</taxon>
        <taxon>Glossata</taxon>
        <taxon>Ditrysia</taxon>
        <taxon>Papilionoidea</taxon>
        <taxon>Nymphalidae</taxon>
        <taxon>Nymphalinae</taxon>
        <taxon>Euphydryas</taxon>
    </lineage>
</organism>
<name>A0AAU9TWP5_EUPED</name>
<comment type="caution">
    <text evidence="2">The sequence shown here is derived from an EMBL/GenBank/DDBJ whole genome shotgun (WGS) entry which is preliminary data.</text>
</comment>
<accession>A0AAU9TWP5</accession>
<keyword evidence="3" id="KW-1185">Reference proteome</keyword>
<evidence type="ECO:0000313" key="2">
    <source>
        <dbReference type="EMBL" id="CAH2089874.1"/>
    </source>
</evidence>
<reference evidence="2" key="1">
    <citation type="submission" date="2022-03" db="EMBL/GenBank/DDBJ databases">
        <authorList>
            <person name="Tunstrom K."/>
        </authorList>
    </citation>
    <scope>NUCLEOTIDE SEQUENCE</scope>
</reference>
<feature type="region of interest" description="Disordered" evidence="1">
    <location>
        <begin position="125"/>
        <end position="158"/>
    </location>
</feature>
<feature type="region of interest" description="Disordered" evidence="1">
    <location>
        <begin position="293"/>
        <end position="312"/>
    </location>
</feature>
<dbReference type="EMBL" id="CAKOGL010000008">
    <property type="protein sequence ID" value="CAH2089874.1"/>
    <property type="molecule type" value="Genomic_DNA"/>
</dbReference>
<evidence type="ECO:0000256" key="1">
    <source>
        <dbReference type="SAM" id="MobiDB-lite"/>
    </source>
</evidence>
<dbReference type="Proteomes" id="UP001153954">
    <property type="component" value="Unassembled WGS sequence"/>
</dbReference>
<sequence length="312" mass="35338">MKFPPQTDDSVNLMTKSLTSSLQYAVNTVRDQTVPYISSVLEQPISMFTRNETLDTGAVADGEECFELPPIKHLPRDISENVLESIINEFRDVSSDAEEIRRVKSEELQRKLKLYNSIMERRNDGELIHSSRRSRRREPGAASGSPRGATPARQPDAAAVSYTSPTLMNISVYGNLPQQNDDLLEQQIEEKEKILAKMLNLESLSIKSPVEKEPKNDIIEKPYKQDLEKTEQPPREFTTEPKKPVTEKTVTKTDTPVQKKIESGDLVPKVVKLPNNWNLENIELKLDIKNGIKDPSSLISPDENLDSEWEVI</sequence>
<protein>
    <submittedName>
        <fullName evidence="2">Uncharacterized protein</fullName>
    </submittedName>
</protein>
<dbReference type="AlphaFoldDB" id="A0AAU9TWP5"/>
<proteinExistence type="predicted"/>
<feature type="region of interest" description="Disordered" evidence="1">
    <location>
        <begin position="221"/>
        <end position="259"/>
    </location>
</feature>
<feature type="compositionally biased region" description="Acidic residues" evidence="1">
    <location>
        <begin position="303"/>
        <end position="312"/>
    </location>
</feature>
<gene>
    <name evidence="2" type="ORF">EEDITHA_LOCUS5886</name>
</gene>